<comment type="caution">
    <text evidence="4">The sequence shown here is derived from an EMBL/GenBank/DDBJ whole genome shotgun (WGS) entry which is preliminary data.</text>
</comment>
<gene>
    <name evidence="4" type="ORF">CKF58_07285</name>
</gene>
<evidence type="ECO:0000313" key="5">
    <source>
        <dbReference type="Proteomes" id="UP000265916"/>
    </source>
</evidence>
<name>A0A3A1YC95_9GAMM</name>
<dbReference type="InterPro" id="IPR011639">
    <property type="entry name" value="MethylTrfase_TaqI-like_dom"/>
</dbReference>
<evidence type="ECO:0000256" key="1">
    <source>
        <dbReference type="ARBA" id="ARBA00022603"/>
    </source>
</evidence>
<dbReference type="GO" id="GO:0009007">
    <property type="term" value="F:site-specific DNA-methyltransferase (adenine-specific) activity"/>
    <property type="evidence" value="ECO:0007669"/>
    <property type="project" value="UniProtKB-EC"/>
</dbReference>
<dbReference type="InterPro" id="IPR002052">
    <property type="entry name" value="DNA_methylase_N6_adenine_CS"/>
</dbReference>
<dbReference type="PROSITE" id="PS00092">
    <property type="entry name" value="N6_MTASE"/>
    <property type="match status" value="1"/>
</dbReference>
<dbReference type="RefSeq" id="WP_119532465.1">
    <property type="nucleotide sequence ID" value="NZ_JBHSSP010000001.1"/>
</dbReference>
<dbReference type="InterPro" id="IPR029063">
    <property type="entry name" value="SAM-dependent_MTases_sf"/>
</dbReference>
<proteinExistence type="predicted"/>
<dbReference type="GO" id="GO:0006304">
    <property type="term" value="P:DNA modification"/>
    <property type="evidence" value="ECO:0007669"/>
    <property type="project" value="InterPro"/>
</dbReference>
<evidence type="ECO:0000256" key="2">
    <source>
        <dbReference type="ARBA" id="ARBA00022679"/>
    </source>
</evidence>
<evidence type="ECO:0000313" key="4">
    <source>
        <dbReference type="EMBL" id="RIY34996.1"/>
    </source>
</evidence>
<keyword evidence="1" id="KW-0489">Methyltransferase</keyword>
<evidence type="ECO:0000259" key="3">
    <source>
        <dbReference type="Pfam" id="PF07669"/>
    </source>
</evidence>
<dbReference type="Proteomes" id="UP000265916">
    <property type="component" value="Unassembled WGS sequence"/>
</dbReference>
<keyword evidence="5" id="KW-1185">Reference proteome</keyword>
<accession>A0A3A1YC95</accession>
<dbReference type="Pfam" id="PF07669">
    <property type="entry name" value="Eco57I"/>
    <property type="match status" value="1"/>
</dbReference>
<dbReference type="AlphaFoldDB" id="A0A3A1YC95"/>
<dbReference type="OrthoDB" id="9782445at2"/>
<keyword evidence="2" id="KW-0808">Transferase</keyword>
<dbReference type="SUPFAM" id="SSF53335">
    <property type="entry name" value="S-adenosyl-L-methionine-dependent methyltransferases"/>
    <property type="match status" value="1"/>
</dbReference>
<feature type="domain" description="Type II methyltransferase M.TaqI-like" evidence="3">
    <location>
        <begin position="3"/>
        <end position="71"/>
    </location>
</feature>
<dbReference type="GO" id="GO:0032259">
    <property type="term" value="P:methylation"/>
    <property type="evidence" value="ECO:0007669"/>
    <property type="project" value="UniProtKB-KW"/>
</dbReference>
<reference evidence="4 5" key="1">
    <citation type="submission" date="2017-08" db="EMBL/GenBank/DDBJ databases">
        <title>Reclassification of Bisgaard taxon 37 and 44.</title>
        <authorList>
            <person name="Christensen H."/>
        </authorList>
    </citation>
    <scope>NUCLEOTIDE SEQUENCE [LARGE SCALE GENOMIC DNA]</scope>
    <source>
        <strain evidence="4 5">111</strain>
    </source>
</reference>
<organism evidence="4 5">
    <name type="scientific">Psittacicella hinzii</name>
    <dbReference type="NCBI Taxonomy" id="2028575"/>
    <lineage>
        <taxon>Bacteria</taxon>
        <taxon>Pseudomonadati</taxon>
        <taxon>Pseudomonadota</taxon>
        <taxon>Gammaproteobacteria</taxon>
        <taxon>Pasteurellales</taxon>
        <taxon>Psittacicellaceae</taxon>
        <taxon>Psittacicella</taxon>
    </lineage>
</organism>
<dbReference type="EMBL" id="NRJG01000158">
    <property type="protein sequence ID" value="RIY34996.1"/>
    <property type="molecule type" value="Genomic_DNA"/>
</dbReference>
<protein>
    <recommendedName>
        <fullName evidence="3">Type II methyltransferase M.TaqI-like domain-containing protein</fullName>
    </recommendedName>
</protein>
<sequence>MVKFDVIVGNPPYQNKSKQQIYADFYLLAKNTANLVSLIFPTGWQAPKEVNNLHKLNNTQVKRDSQIVFIDNRQNLFKVVGAEWINIILWKRNYNNQLQGKQLILTNGSAPVTTLLPIKITDTEKPKELQDLLKYVLSDLRRKGSLKDITSPRKAYGIVSLQQIPEQFISLQRNSSTDYELWIGERRKRHKVYLSSEYKLKDKTNTLERYKVFVPYAWGNMDQQTGLGGAYADIMVTPPHTACTETWLTSGSFTDQETAFKHAKYLMTRFARALLFLNKHSQHSTTSWGAIPIQDYNESWWNSHSLDEIDENLFTKYKIPQHIREFIKQNIQGKTLQNILLV</sequence>
<dbReference type="GO" id="GO:0003676">
    <property type="term" value="F:nucleic acid binding"/>
    <property type="evidence" value="ECO:0007669"/>
    <property type="project" value="InterPro"/>
</dbReference>